<feature type="region of interest" description="Disordered" evidence="1">
    <location>
        <begin position="104"/>
        <end position="127"/>
    </location>
</feature>
<proteinExistence type="predicted"/>
<dbReference type="Gramene" id="ONK68371">
    <property type="protein sequence ID" value="ONK68371"/>
    <property type="gene ID" value="A4U43_C05F10730"/>
</dbReference>
<accession>A0A5P1EV44</accession>
<keyword evidence="3" id="KW-1185">Reference proteome</keyword>
<feature type="compositionally biased region" description="Basic and acidic residues" evidence="1">
    <location>
        <begin position="117"/>
        <end position="127"/>
    </location>
</feature>
<dbReference type="Proteomes" id="UP000243459">
    <property type="component" value="Chromosome 5"/>
</dbReference>
<dbReference type="PANTHER" id="PTHR46519:SF2">
    <property type="entry name" value="RING_U-BOX SUPERFAMILY PROTEIN"/>
    <property type="match status" value="1"/>
</dbReference>
<organism evidence="2 3">
    <name type="scientific">Asparagus officinalis</name>
    <name type="common">Garden asparagus</name>
    <dbReference type="NCBI Taxonomy" id="4686"/>
    <lineage>
        <taxon>Eukaryota</taxon>
        <taxon>Viridiplantae</taxon>
        <taxon>Streptophyta</taxon>
        <taxon>Embryophyta</taxon>
        <taxon>Tracheophyta</taxon>
        <taxon>Spermatophyta</taxon>
        <taxon>Magnoliopsida</taxon>
        <taxon>Liliopsida</taxon>
        <taxon>Asparagales</taxon>
        <taxon>Asparagaceae</taxon>
        <taxon>Asparagoideae</taxon>
        <taxon>Asparagus</taxon>
    </lineage>
</organism>
<reference evidence="3" key="1">
    <citation type="journal article" date="2017" name="Nat. Commun.">
        <title>The asparagus genome sheds light on the origin and evolution of a young Y chromosome.</title>
        <authorList>
            <person name="Harkess A."/>
            <person name="Zhou J."/>
            <person name="Xu C."/>
            <person name="Bowers J.E."/>
            <person name="Van der Hulst R."/>
            <person name="Ayyampalayam S."/>
            <person name="Mercati F."/>
            <person name="Riccardi P."/>
            <person name="McKain M.R."/>
            <person name="Kakrana A."/>
            <person name="Tang H."/>
            <person name="Ray J."/>
            <person name="Groenendijk J."/>
            <person name="Arikit S."/>
            <person name="Mathioni S.M."/>
            <person name="Nakano M."/>
            <person name="Shan H."/>
            <person name="Telgmann-Rauber A."/>
            <person name="Kanno A."/>
            <person name="Yue Z."/>
            <person name="Chen H."/>
            <person name="Li W."/>
            <person name="Chen Y."/>
            <person name="Xu X."/>
            <person name="Zhang Y."/>
            <person name="Luo S."/>
            <person name="Chen H."/>
            <person name="Gao J."/>
            <person name="Mao Z."/>
            <person name="Pires J.C."/>
            <person name="Luo M."/>
            <person name="Kudrna D."/>
            <person name="Wing R.A."/>
            <person name="Meyers B.C."/>
            <person name="Yi K."/>
            <person name="Kong H."/>
            <person name="Lavrijsen P."/>
            <person name="Sunseri F."/>
            <person name="Falavigna A."/>
            <person name="Ye Y."/>
            <person name="Leebens-Mack J.H."/>
            <person name="Chen G."/>
        </authorList>
    </citation>
    <scope>NUCLEOTIDE SEQUENCE [LARGE SCALE GENOMIC DNA]</scope>
    <source>
        <strain evidence="3">cv. DH0086</strain>
    </source>
</reference>
<protein>
    <submittedName>
        <fullName evidence="2">Uncharacterized protein</fullName>
    </submittedName>
</protein>
<dbReference type="EMBL" id="CM007385">
    <property type="protein sequence ID" value="ONK68371.1"/>
    <property type="molecule type" value="Genomic_DNA"/>
</dbReference>
<evidence type="ECO:0000256" key="1">
    <source>
        <dbReference type="SAM" id="MobiDB-lite"/>
    </source>
</evidence>
<gene>
    <name evidence="2" type="ORF">A4U43_C05F10730</name>
</gene>
<evidence type="ECO:0000313" key="3">
    <source>
        <dbReference type="Proteomes" id="UP000243459"/>
    </source>
</evidence>
<dbReference type="AlphaFoldDB" id="A0A5P1EV44"/>
<sequence length="127" mass="15178">MTEGSNRCESSSPRVEWLGERERERVRLVREWVQMASQQQRDVRNGGNEGRRDDEGQQQESMRRDLLRVRGRQARLDLIMRIVRERQRELHWLLVHWAVSDFTHQNRIQEPSTHASDSTKSDKVKSE</sequence>
<name>A0A5P1EV44_ASPOF</name>
<feature type="compositionally biased region" description="Basic and acidic residues" evidence="1">
    <location>
        <begin position="41"/>
        <end position="66"/>
    </location>
</feature>
<feature type="region of interest" description="Disordered" evidence="1">
    <location>
        <begin position="35"/>
        <end position="66"/>
    </location>
</feature>
<feature type="compositionally biased region" description="Polar residues" evidence="1">
    <location>
        <begin position="104"/>
        <end position="116"/>
    </location>
</feature>
<dbReference type="PANTHER" id="PTHR46519">
    <property type="entry name" value="RING/U-BOX SUPERFAMILY PROTEIN"/>
    <property type="match status" value="1"/>
</dbReference>
<evidence type="ECO:0000313" key="2">
    <source>
        <dbReference type="EMBL" id="ONK68371.1"/>
    </source>
</evidence>